<proteinExistence type="predicted"/>
<keyword evidence="3" id="KW-1185">Reference proteome</keyword>
<dbReference type="Proteomes" id="UP000321118">
    <property type="component" value="Unassembled WGS sequence"/>
</dbReference>
<protein>
    <submittedName>
        <fullName evidence="2">Uncharacterized protein</fullName>
    </submittedName>
</protein>
<dbReference type="EMBL" id="BJUB01000015">
    <property type="protein sequence ID" value="GEK23336.1"/>
    <property type="molecule type" value="Genomic_DNA"/>
</dbReference>
<evidence type="ECO:0000313" key="3">
    <source>
        <dbReference type="Proteomes" id="UP000321118"/>
    </source>
</evidence>
<accession>A0A510V9B8</accession>
<organism evidence="2 3">
    <name type="scientific">Cellulomonas xylanilytica</name>
    <dbReference type="NCBI Taxonomy" id="233583"/>
    <lineage>
        <taxon>Bacteria</taxon>
        <taxon>Bacillati</taxon>
        <taxon>Actinomycetota</taxon>
        <taxon>Actinomycetes</taxon>
        <taxon>Micrococcales</taxon>
        <taxon>Cellulomonadaceae</taxon>
        <taxon>Cellulomonas</taxon>
    </lineage>
</organism>
<reference evidence="2 3" key="1">
    <citation type="submission" date="2019-07" db="EMBL/GenBank/DDBJ databases">
        <title>Whole genome shotgun sequence of Cellulomonas xylanilytica NBRC 101102.</title>
        <authorList>
            <person name="Hosoyama A."/>
            <person name="Uohara A."/>
            <person name="Ohji S."/>
            <person name="Ichikawa N."/>
        </authorList>
    </citation>
    <scope>NUCLEOTIDE SEQUENCE [LARGE SCALE GENOMIC DNA]</scope>
    <source>
        <strain evidence="2 3">NBRC 101102</strain>
    </source>
</reference>
<dbReference type="AlphaFoldDB" id="A0A510V9B8"/>
<name>A0A510V9B8_9CELL</name>
<comment type="caution">
    <text evidence="2">The sequence shown here is derived from an EMBL/GenBank/DDBJ whole genome shotgun (WGS) entry which is preliminary data.</text>
</comment>
<evidence type="ECO:0000256" key="1">
    <source>
        <dbReference type="SAM" id="MobiDB-lite"/>
    </source>
</evidence>
<feature type="compositionally biased region" description="Basic and acidic residues" evidence="1">
    <location>
        <begin position="55"/>
        <end position="70"/>
    </location>
</feature>
<gene>
    <name evidence="2" type="ORF">CXY01_38560</name>
</gene>
<sequence>MLLDALSWAAAASERPAMPTTARPIAADLRVVERAEVMGSPAGDEVRAGGGSRSARADTVTEERPGSVLG</sequence>
<feature type="region of interest" description="Disordered" evidence="1">
    <location>
        <begin position="39"/>
        <end position="70"/>
    </location>
</feature>
<evidence type="ECO:0000313" key="2">
    <source>
        <dbReference type="EMBL" id="GEK23336.1"/>
    </source>
</evidence>